<accession>A0A0T5X8Z1</accession>
<protein>
    <recommendedName>
        <fullName evidence="1 2">Sodium/glutamate symporter</fullName>
    </recommendedName>
</protein>
<feature type="transmembrane region" description="Helical" evidence="1">
    <location>
        <begin position="104"/>
        <end position="126"/>
    </location>
</feature>
<keyword evidence="1" id="KW-0029">Amino-acid transport</keyword>
<gene>
    <name evidence="3" type="ORF">HMPREF1705_04018</name>
</gene>
<feature type="transmembrane region" description="Helical" evidence="1">
    <location>
        <begin position="43"/>
        <end position="63"/>
    </location>
</feature>
<comment type="similarity">
    <text evidence="1">Belongs to the glutamate:Na(+) symporter (ESS) (TC 2.A.27) family.</text>
</comment>
<reference evidence="4" key="1">
    <citation type="submission" date="2012-09" db="EMBL/GenBank/DDBJ databases">
        <authorList>
            <person name="Weinstock G."/>
            <person name="Sodergren E."/>
            <person name="Clifton S."/>
            <person name="Fulton L."/>
            <person name="Fulton B."/>
            <person name="Courtney L."/>
            <person name="Fronick C."/>
            <person name="Harrison M."/>
            <person name="Strong C."/>
            <person name="Farmer C."/>
            <person name="Delehaunty K."/>
            <person name="Markovic C."/>
            <person name="Hall O."/>
            <person name="Minx P."/>
            <person name="Tomlinson C."/>
            <person name="Mitreva M."/>
            <person name="Nelson J."/>
            <person name="Hou S."/>
            <person name="Wollam A."/>
            <person name="Pepin K.H."/>
            <person name="Johnson M."/>
            <person name="Bhonagiri V."/>
            <person name="Nash W.E."/>
            <person name="Suruliraj S."/>
            <person name="Warren W."/>
            <person name="Chinwalla A."/>
            <person name="Mardis E.R."/>
            <person name="Wilson R.K."/>
        </authorList>
    </citation>
    <scope>NUCLEOTIDE SEQUENCE [LARGE SCALE GENOMIC DNA]</scope>
    <source>
        <strain evidence="4">OS1</strain>
    </source>
</reference>
<feature type="transmembrane region" description="Helical" evidence="1">
    <location>
        <begin position="168"/>
        <end position="193"/>
    </location>
</feature>
<dbReference type="InterPro" id="IPR004445">
    <property type="entry name" value="GltS"/>
</dbReference>
<sequence length="412" mass="44055">MSWGLINGIFTINLDGMWTTALAAVLLLVGYGLRRRIGILEHFCIPAPVIGGVLMSLLVLFLHHRGGSSIKFNTALQSPLMIAFFTTVGIGGSFGLLKRGGKALIIYLVFCWGMALFQNGFGVGLAKLLGIHPVLGVMAGAVSLEGGHGGAAAFGPVAESLGVSGAQVVAIASATYGLIAGGLLGGPVARWLIDRYKVTISPNDDVVYMQHLQEGKEEKREGFASFDFIKMLALVLVIMALGSFVTGKVKELYNFSLPGYVAAMFVAVVFRNINDHVGFVKLHDKAIELISDVSLGIFLTMAMMSLRIWELYDLAVPLIVILVMQTVAILLIAAFLLFRILGKDYDAAVMCAGFVGHGMGATPNAVANMSAVCEHYNVMSYKAFLIIPLCGAVLIDLVGIPSIVWFINYFAN</sequence>
<keyword evidence="1" id="KW-0739">Sodium transport</keyword>
<keyword evidence="1" id="KW-0915">Sodium</keyword>
<keyword evidence="1" id="KW-0813">Transport</keyword>
<comment type="subcellular location">
    <subcellularLocation>
        <location evidence="1">Cell membrane</location>
        <topology evidence="1">Multi-pass membrane protein</topology>
    </subcellularLocation>
</comment>
<keyword evidence="1" id="KW-1003">Cell membrane</keyword>
<evidence type="ECO:0000256" key="1">
    <source>
        <dbReference type="HAMAP-Rule" id="MF_02062"/>
    </source>
</evidence>
<dbReference type="OrthoDB" id="4921038at2"/>
<dbReference type="GO" id="GO:0015813">
    <property type="term" value="P:L-glutamate transmembrane transport"/>
    <property type="evidence" value="ECO:0007669"/>
    <property type="project" value="UniProtKB-UniRule"/>
</dbReference>
<organism evidence="3 4">
    <name type="scientific">Acetomicrobium hydrogeniformans ATCC BAA-1850</name>
    <dbReference type="NCBI Taxonomy" id="592015"/>
    <lineage>
        <taxon>Bacteria</taxon>
        <taxon>Thermotogati</taxon>
        <taxon>Synergistota</taxon>
        <taxon>Synergistia</taxon>
        <taxon>Synergistales</taxon>
        <taxon>Acetomicrobiaceae</taxon>
        <taxon>Acetomicrobium</taxon>
    </lineage>
</organism>
<evidence type="ECO:0000313" key="4">
    <source>
        <dbReference type="Proteomes" id="UP000005273"/>
    </source>
</evidence>
<feature type="transmembrane region" description="Helical" evidence="1">
    <location>
        <begin position="315"/>
        <end position="338"/>
    </location>
</feature>
<feature type="transmembrane region" description="Helical" evidence="1">
    <location>
        <begin position="75"/>
        <end position="97"/>
    </location>
</feature>
<name>A0A0T5X8Z1_9BACT</name>
<dbReference type="HAMAP" id="MF_02062">
    <property type="entry name" value="GltS"/>
    <property type="match status" value="1"/>
</dbReference>
<dbReference type="GO" id="GO:0005886">
    <property type="term" value="C:plasma membrane"/>
    <property type="evidence" value="ECO:0007669"/>
    <property type="project" value="UniProtKB-SubCell"/>
</dbReference>
<dbReference type="PANTHER" id="PTHR36178">
    <property type="entry name" value="SLR0625 PROTEIN"/>
    <property type="match status" value="1"/>
</dbReference>
<comment type="function">
    <text evidence="1">Catalyzes the sodium-dependent transport of glutamate.</text>
</comment>
<proteinExistence type="inferred from homology"/>
<keyword evidence="4" id="KW-1185">Reference proteome</keyword>
<keyword evidence="1" id="KW-1133">Transmembrane helix</keyword>
<dbReference type="GO" id="GO:0015501">
    <property type="term" value="F:glutamate:sodium symporter activity"/>
    <property type="evidence" value="ECO:0007669"/>
    <property type="project" value="UniProtKB-UniRule"/>
</dbReference>
<keyword evidence="1" id="KW-0812">Transmembrane</keyword>
<dbReference type="EMBL" id="ACJX03000001">
    <property type="protein sequence ID" value="KRT34771.1"/>
    <property type="molecule type" value="Genomic_DNA"/>
</dbReference>
<dbReference type="RefSeq" id="WP_057940641.1">
    <property type="nucleotide sequence ID" value="NZ_ACJX03000001.1"/>
</dbReference>
<feature type="transmembrane region" description="Helical" evidence="1">
    <location>
        <begin position="252"/>
        <end position="274"/>
    </location>
</feature>
<evidence type="ECO:0000313" key="3">
    <source>
        <dbReference type="EMBL" id="KRT34771.1"/>
    </source>
</evidence>
<dbReference type="NCBIfam" id="TIGR00210">
    <property type="entry name" value="gltS"/>
    <property type="match status" value="1"/>
</dbReference>
<keyword evidence="1" id="KW-0406">Ion transport</keyword>
<dbReference type="PANTHER" id="PTHR36178:SF1">
    <property type="entry name" value="SODIUM_GLUTAMATE SYMPORTER"/>
    <property type="match status" value="1"/>
</dbReference>
<dbReference type="Proteomes" id="UP000005273">
    <property type="component" value="Unassembled WGS sequence"/>
</dbReference>
<evidence type="ECO:0000256" key="2">
    <source>
        <dbReference type="NCBIfam" id="TIGR00210"/>
    </source>
</evidence>
<dbReference type="Pfam" id="PF03616">
    <property type="entry name" value="Glt_symporter"/>
    <property type="match status" value="1"/>
</dbReference>
<feature type="transmembrane region" description="Helical" evidence="1">
    <location>
        <begin position="228"/>
        <end position="246"/>
    </location>
</feature>
<dbReference type="eggNOG" id="COG0786">
    <property type="taxonomic scope" value="Bacteria"/>
</dbReference>
<dbReference type="AlphaFoldDB" id="A0A0T5X8Z1"/>
<keyword evidence="1" id="KW-0472">Membrane</keyword>
<feature type="transmembrane region" description="Helical" evidence="1">
    <location>
        <begin position="286"/>
        <end position="309"/>
    </location>
</feature>
<feature type="transmembrane region" description="Helical" evidence="1">
    <location>
        <begin position="384"/>
        <end position="407"/>
    </location>
</feature>
<feature type="transmembrane region" description="Helical" evidence="1">
    <location>
        <begin position="6"/>
        <end position="31"/>
    </location>
</feature>
<dbReference type="STRING" id="592015.HMPREF1705_04018"/>
<comment type="caution">
    <text evidence="3">The sequence shown here is derived from an EMBL/GenBank/DDBJ whole genome shotgun (WGS) entry which is preliminary data.</text>
</comment>
<keyword evidence="1" id="KW-0769">Symport</keyword>